<feature type="transmembrane region" description="Helical" evidence="1">
    <location>
        <begin position="327"/>
        <end position="346"/>
    </location>
</feature>
<feature type="transmembrane region" description="Helical" evidence="1">
    <location>
        <begin position="187"/>
        <end position="209"/>
    </location>
</feature>
<dbReference type="CDD" id="cd06438">
    <property type="entry name" value="EpsO_like"/>
    <property type="match status" value="1"/>
</dbReference>
<dbReference type="RefSeq" id="WP_039574853.1">
    <property type="nucleotide sequence ID" value="NZ_CP009122.1"/>
</dbReference>
<dbReference type="SUPFAM" id="SSF53448">
    <property type="entry name" value="Nucleotide-diphospho-sugar transferases"/>
    <property type="match status" value="1"/>
</dbReference>
<protein>
    <submittedName>
        <fullName evidence="2">Putative glycosyltransferase</fullName>
    </submittedName>
</protein>
<feature type="transmembrane region" description="Helical" evidence="1">
    <location>
        <begin position="6"/>
        <end position="28"/>
    </location>
</feature>
<organism evidence="2 3">
    <name type="scientific">Sphingopyxis fribergensis</name>
    <dbReference type="NCBI Taxonomy" id="1515612"/>
    <lineage>
        <taxon>Bacteria</taxon>
        <taxon>Pseudomonadati</taxon>
        <taxon>Pseudomonadota</taxon>
        <taxon>Alphaproteobacteria</taxon>
        <taxon>Sphingomonadales</taxon>
        <taxon>Sphingomonadaceae</taxon>
        <taxon>Sphingopyxis</taxon>
    </lineage>
</organism>
<keyword evidence="1" id="KW-0812">Transmembrane</keyword>
<dbReference type="GO" id="GO:0016740">
    <property type="term" value="F:transferase activity"/>
    <property type="evidence" value="ECO:0007669"/>
    <property type="project" value="UniProtKB-KW"/>
</dbReference>
<name>A0A0A7PGW0_9SPHN</name>
<dbReference type="STRING" id="1515612.SKP52_11590"/>
<keyword evidence="3" id="KW-1185">Reference proteome</keyword>
<dbReference type="Pfam" id="PF13641">
    <property type="entry name" value="Glyco_tranf_2_3"/>
    <property type="match status" value="1"/>
</dbReference>
<dbReference type="Gene3D" id="3.90.550.10">
    <property type="entry name" value="Spore Coat Polysaccharide Biosynthesis Protein SpsA, Chain A"/>
    <property type="match status" value="1"/>
</dbReference>
<keyword evidence="1" id="KW-1133">Transmembrane helix</keyword>
<dbReference type="AlphaFoldDB" id="A0A0A7PGW0"/>
<gene>
    <name evidence="2" type="ORF">SKP52_11590</name>
</gene>
<accession>A0A0A7PGW0</accession>
<evidence type="ECO:0000313" key="2">
    <source>
        <dbReference type="EMBL" id="AJA09215.1"/>
    </source>
</evidence>
<dbReference type="InterPro" id="IPR029044">
    <property type="entry name" value="Nucleotide-diphossugar_trans"/>
</dbReference>
<dbReference type="Proteomes" id="UP000030907">
    <property type="component" value="Chromosome"/>
</dbReference>
<keyword evidence="1" id="KW-0472">Membrane</keyword>
<dbReference type="PANTHER" id="PTHR48090">
    <property type="entry name" value="UNDECAPRENYL-PHOSPHATE 4-DEOXY-4-FORMAMIDO-L-ARABINOSE TRANSFERASE-RELATED"/>
    <property type="match status" value="1"/>
</dbReference>
<keyword evidence="2" id="KW-0808">Transferase</keyword>
<dbReference type="EMBL" id="CP009122">
    <property type="protein sequence ID" value="AJA09215.1"/>
    <property type="molecule type" value="Genomic_DNA"/>
</dbReference>
<dbReference type="InterPro" id="IPR050256">
    <property type="entry name" value="Glycosyltransferase_2"/>
</dbReference>
<dbReference type="HOGENOM" id="CLU_023978_1_2_5"/>
<dbReference type="KEGG" id="sphk:SKP52_11590"/>
<proteinExistence type="predicted"/>
<feature type="transmembrane region" description="Helical" evidence="1">
    <location>
        <begin position="358"/>
        <end position="377"/>
    </location>
</feature>
<sequence>MIETIAWLIALPMSFSLAYLGVETFLGLRPLSADDNEEPVAPPRVALLVPAHNESAGIANTVHLLSAAAPEARILVVADNCTDDTAECARQAGADVAERIDPDRRGKGYALAFGREQLALAPPDAVIIVDADCQLESGSAGRLAERAIATGRPVQAANLLTSLGPASPLVAVSNFAMLVKNLVRARGLVRLGGGAMLFGTGMGFGWPLFARLPLATGDAVEDLNLGLWLARQGVRVDLEDRALVTSGAAPVESSRAQRSRWEHGFLRTAASEGVPLLLRGIATASPNLATLGAHLLVPPLALLILLSLFGLAAMAAIGVVSGHWGPLALGSAALGFAGTALLAAWWRYGRDILPFTSLLRVPLYILWKIPIYLGFFTRNQKHWNRTRREGERS</sequence>
<evidence type="ECO:0000313" key="3">
    <source>
        <dbReference type="Proteomes" id="UP000030907"/>
    </source>
</evidence>
<reference evidence="2 3" key="1">
    <citation type="journal article" date="2015" name="Int. J. Syst. Evol. Microbiol.">
        <title>Description of Sphingopyxis fribergensis sp. nov. - a soil bacterium with the ability to degrade styrene and phenylacetic acid.</title>
        <authorList>
            <person name="Oelschlagel M."/>
            <person name="Ruckert C."/>
            <person name="Kalinowski J."/>
            <person name="Schmidt G."/>
            <person name="Schlomann M."/>
            <person name="Tischler D."/>
        </authorList>
    </citation>
    <scope>NUCLEOTIDE SEQUENCE [LARGE SCALE GENOMIC DNA]</scope>
    <source>
        <strain evidence="2 3">Kp5.2</strain>
    </source>
</reference>
<evidence type="ECO:0000256" key="1">
    <source>
        <dbReference type="SAM" id="Phobius"/>
    </source>
</evidence>
<dbReference type="OrthoDB" id="9797391at2"/>
<dbReference type="PANTHER" id="PTHR48090:SF6">
    <property type="entry name" value="SLR5056 PROTEIN"/>
    <property type="match status" value="1"/>
</dbReference>
<feature type="transmembrane region" description="Helical" evidence="1">
    <location>
        <begin position="300"/>
        <end position="320"/>
    </location>
</feature>